<keyword evidence="8" id="KW-1185">Reference proteome</keyword>
<dbReference type="PANTHER" id="PTHR31465">
    <property type="entry name" value="PROTEIN RTA1-RELATED"/>
    <property type="match status" value="1"/>
</dbReference>
<organism evidence="7 8">
    <name type="scientific">Colletotrichum salicis</name>
    <dbReference type="NCBI Taxonomy" id="1209931"/>
    <lineage>
        <taxon>Eukaryota</taxon>
        <taxon>Fungi</taxon>
        <taxon>Dikarya</taxon>
        <taxon>Ascomycota</taxon>
        <taxon>Pezizomycotina</taxon>
        <taxon>Sordariomycetes</taxon>
        <taxon>Hypocreomycetidae</taxon>
        <taxon>Glomerellales</taxon>
        <taxon>Glomerellaceae</taxon>
        <taxon>Colletotrichum</taxon>
        <taxon>Colletotrichum acutatum species complex</taxon>
    </lineage>
</organism>
<dbReference type="Pfam" id="PF04479">
    <property type="entry name" value="RTA1"/>
    <property type="match status" value="2"/>
</dbReference>
<feature type="transmembrane region" description="Helical" evidence="6">
    <location>
        <begin position="32"/>
        <end position="54"/>
    </location>
</feature>
<dbReference type="STRING" id="1209931.A0A135UZB3"/>
<protein>
    <submittedName>
        <fullName evidence="7">RTA1 like protein</fullName>
    </submittedName>
</protein>
<gene>
    <name evidence="7" type="ORF">CSAL01_03211</name>
</gene>
<reference evidence="7 8" key="1">
    <citation type="submission" date="2014-02" db="EMBL/GenBank/DDBJ databases">
        <title>The genome sequence of Colletotrichum salicis CBS 607.94.</title>
        <authorList>
            <person name="Baroncelli R."/>
            <person name="Thon M.R."/>
        </authorList>
    </citation>
    <scope>NUCLEOTIDE SEQUENCE [LARGE SCALE GENOMIC DNA]</scope>
    <source>
        <strain evidence="7 8">CBS 607.94</strain>
    </source>
</reference>
<evidence type="ECO:0000313" key="7">
    <source>
        <dbReference type="EMBL" id="KXH65701.1"/>
    </source>
</evidence>
<evidence type="ECO:0000256" key="2">
    <source>
        <dbReference type="ARBA" id="ARBA00022692"/>
    </source>
</evidence>
<dbReference type="Proteomes" id="UP000070121">
    <property type="component" value="Unassembled WGS sequence"/>
</dbReference>
<keyword evidence="2 6" id="KW-0812">Transmembrane</keyword>
<dbReference type="OrthoDB" id="4521223at2759"/>
<sequence>MSAPEGYIPGFVCTLDTCSVEQWGFVRYRPSVAGNVLFLVIMAVLACGQIFLGIKNKTKGFMIAICLGLLTETVGYIARVLLNGNPFSRDYFLWYLITLTIGPVFIAAAIYLTLGRIVVVNGEAISRIKPRSYTTFFLGCDIIDVGTNILVAGLSIQVACLFAFTACSLEFLWRVKKNPEMRNPEFTDLVNSKKYKLFLFALFSATAFLFIRTVFRSVELSEGFGGKLANQEVEFMILDGTMIILACLCLTIFHPGVGFGKRWNEAEFQFRTSKAKINAEETPQTITPGGSEKVAPETSAERL</sequence>
<feature type="transmembrane region" description="Helical" evidence="6">
    <location>
        <begin position="235"/>
        <end position="253"/>
    </location>
</feature>
<proteinExistence type="predicted"/>
<accession>A0A135UZB3</accession>
<dbReference type="GO" id="GO:0005886">
    <property type="term" value="C:plasma membrane"/>
    <property type="evidence" value="ECO:0007669"/>
    <property type="project" value="TreeGrafter"/>
</dbReference>
<feature type="transmembrane region" description="Helical" evidence="6">
    <location>
        <begin position="195"/>
        <end position="215"/>
    </location>
</feature>
<dbReference type="PANTHER" id="PTHR31465:SF9">
    <property type="entry name" value="SPHINGOID LONG-CHAIN BASE TRANSPORTER RSB1"/>
    <property type="match status" value="1"/>
</dbReference>
<feature type="region of interest" description="Disordered" evidence="5">
    <location>
        <begin position="279"/>
        <end position="303"/>
    </location>
</feature>
<evidence type="ECO:0000256" key="3">
    <source>
        <dbReference type="ARBA" id="ARBA00022989"/>
    </source>
</evidence>
<dbReference type="AlphaFoldDB" id="A0A135UZB3"/>
<comment type="subcellular location">
    <subcellularLocation>
        <location evidence="1">Membrane</location>
        <topology evidence="1">Multi-pass membrane protein</topology>
    </subcellularLocation>
</comment>
<dbReference type="EMBL" id="JFFI01000838">
    <property type="protein sequence ID" value="KXH65701.1"/>
    <property type="molecule type" value="Genomic_DNA"/>
</dbReference>
<comment type="caution">
    <text evidence="7">The sequence shown here is derived from an EMBL/GenBank/DDBJ whole genome shotgun (WGS) entry which is preliminary data.</text>
</comment>
<dbReference type="InterPro" id="IPR007568">
    <property type="entry name" value="RTA1"/>
</dbReference>
<keyword evidence="3 6" id="KW-1133">Transmembrane helix</keyword>
<keyword evidence="4 6" id="KW-0472">Membrane</keyword>
<dbReference type="GO" id="GO:0000324">
    <property type="term" value="C:fungal-type vacuole"/>
    <property type="evidence" value="ECO:0007669"/>
    <property type="project" value="TreeGrafter"/>
</dbReference>
<evidence type="ECO:0000256" key="5">
    <source>
        <dbReference type="SAM" id="MobiDB-lite"/>
    </source>
</evidence>
<evidence type="ECO:0000256" key="1">
    <source>
        <dbReference type="ARBA" id="ARBA00004141"/>
    </source>
</evidence>
<feature type="transmembrane region" description="Helical" evidence="6">
    <location>
        <begin position="61"/>
        <end position="79"/>
    </location>
</feature>
<evidence type="ECO:0000256" key="4">
    <source>
        <dbReference type="ARBA" id="ARBA00023136"/>
    </source>
</evidence>
<evidence type="ECO:0000256" key="6">
    <source>
        <dbReference type="SAM" id="Phobius"/>
    </source>
</evidence>
<feature type="transmembrane region" description="Helical" evidence="6">
    <location>
        <begin position="91"/>
        <end position="112"/>
    </location>
</feature>
<evidence type="ECO:0000313" key="8">
    <source>
        <dbReference type="Proteomes" id="UP000070121"/>
    </source>
</evidence>
<name>A0A135UZB3_9PEZI</name>